<evidence type="ECO:0000313" key="2">
    <source>
        <dbReference type="Proteomes" id="UP000663191"/>
    </source>
</evidence>
<dbReference type="Pfam" id="PF19741">
    <property type="entry name" value="DUF6230"/>
    <property type="match status" value="1"/>
</dbReference>
<dbReference type="AlphaFoldDB" id="A0A8A2U6S6"/>
<sequence length="207" mass="22167">MYETKRLVAGTGISILAVAIVGLIILSSATAYAAPLAGAGGFTVEADEIRSDEFLLYPGVGESDNAEATPALIVEQRDVEIDGLRLTREQSVDELPGLSGTMEISFTADETVEADQQYIKMTGLDAEEASFNGQVIKTQYHDDPNRQFQQAAGENADPEDGFITDIEGESPGTVQKDAEIDMLYLASNEITLPGLSVDLNYNPDGDK</sequence>
<evidence type="ECO:0000313" key="1">
    <source>
        <dbReference type="EMBL" id="QSW84354.1"/>
    </source>
</evidence>
<gene>
    <name evidence="1" type="ORF">J0X27_12950</name>
</gene>
<keyword evidence="2" id="KW-1185">Reference proteome</keyword>
<name>A0A8A2U6S6_9EURY</name>
<dbReference type="OrthoDB" id="167075at2157"/>
<reference evidence="1 2" key="1">
    <citation type="journal article" date="2006" name="Int. J. Syst. Evol. Microbiol.">
        <title>Haloterrigena longa sp. nov. and Haloterrigena limicola sp. nov., extremely halophilic archaea isolated from a salt lake.</title>
        <authorList>
            <person name="Cui H.L."/>
            <person name="Tohty D."/>
            <person name="Zhou P.J."/>
            <person name="Liu S.J."/>
        </authorList>
    </citation>
    <scope>NUCLEOTIDE SEQUENCE [LARGE SCALE GENOMIC DNA]</scope>
    <source>
        <strain evidence="1 2">ABH32</strain>
    </source>
</reference>
<accession>A0A8A2U6S6</accession>
<proteinExistence type="predicted"/>
<dbReference type="EMBL" id="CP071463">
    <property type="protein sequence ID" value="QSW84354.1"/>
    <property type="molecule type" value="Genomic_DNA"/>
</dbReference>
<dbReference type="Proteomes" id="UP000663191">
    <property type="component" value="Chromosome"/>
</dbReference>
<protein>
    <submittedName>
        <fullName evidence="1">Uncharacterized protein</fullName>
    </submittedName>
</protein>
<dbReference type="InterPro" id="IPR046198">
    <property type="entry name" value="DUF6230"/>
</dbReference>
<dbReference type="RefSeq" id="WP_207269593.1">
    <property type="nucleotide sequence ID" value="NZ_CP071463.1"/>
</dbReference>
<organism evidence="1 2">
    <name type="scientific">Natrinema longum</name>
    <dbReference type="NCBI Taxonomy" id="370324"/>
    <lineage>
        <taxon>Archaea</taxon>
        <taxon>Methanobacteriati</taxon>
        <taxon>Methanobacteriota</taxon>
        <taxon>Stenosarchaea group</taxon>
        <taxon>Halobacteria</taxon>
        <taxon>Halobacteriales</taxon>
        <taxon>Natrialbaceae</taxon>
        <taxon>Natrinema</taxon>
    </lineage>
</organism>
<dbReference type="GeneID" id="63184668"/>
<dbReference type="KEGG" id="hlo:J0X27_12950"/>